<comment type="caution">
    <text evidence="3">The sequence shown here is derived from an EMBL/GenBank/DDBJ whole genome shotgun (WGS) entry which is preliminary data.</text>
</comment>
<keyword evidence="2" id="KW-1133">Transmembrane helix</keyword>
<dbReference type="InterPro" id="IPR018750">
    <property type="entry name" value="DUF2306_membrane"/>
</dbReference>
<dbReference type="eggNOG" id="ENOG502S40W">
    <property type="taxonomic scope" value="Eukaryota"/>
</dbReference>
<evidence type="ECO:0000256" key="1">
    <source>
        <dbReference type="SAM" id="MobiDB-lite"/>
    </source>
</evidence>
<feature type="transmembrane region" description="Helical" evidence="2">
    <location>
        <begin position="146"/>
        <end position="166"/>
    </location>
</feature>
<name>A0A0A1V6R4_9HYPO</name>
<keyword evidence="2" id="KW-0812">Transmembrane</keyword>
<dbReference type="Proteomes" id="UP000030151">
    <property type="component" value="Unassembled WGS sequence"/>
</dbReference>
<organism evidence="3 4">
    <name type="scientific">Metarhizium robertsii</name>
    <dbReference type="NCBI Taxonomy" id="568076"/>
    <lineage>
        <taxon>Eukaryota</taxon>
        <taxon>Fungi</taxon>
        <taxon>Dikarya</taxon>
        <taxon>Ascomycota</taxon>
        <taxon>Pezizomycotina</taxon>
        <taxon>Sordariomycetes</taxon>
        <taxon>Hypocreomycetidae</taxon>
        <taxon>Hypocreales</taxon>
        <taxon>Clavicipitaceae</taxon>
        <taxon>Metarhizium</taxon>
    </lineage>
</organism>
<proteinExistence type="predicted"/>
<feature type="region of interest" description="Disordered" evidence="1">
    <location>
        <begin position="10"/>
        <end position="31"/>
    </location>
</feature>
<dbReference type="AlphaFoldDB" id="A0A0A1V6R4"/>
<feature type="transmembrane region" description="Helical" evidence="2">
    <location>
        <begin position="376"/>
        <end position="400"/>
    </location>
</feature>
<feature type="transmembrane region" description="Helical" evidence="2">
    <location>
        <begin position="178"/>
        <end position="200"/>
    </location>
</feature>
<evidence type="ECO:0000256" key="2">
    <source>
        <dbReference type="SAM" id="Phobius"/>
    </source>
</evidence>
<evidence type="ECO:0000313" key="3">
    <source>
        <dbReference type="EMBL" id="EXV05268.1"/>
    </source>
</evidence>
<sequence length="415" mass="45954">MSTTKLLAQVAESPPTPLHGQNGKKSVAKKQNEGTGAINDRLLLGSLALLVLWYAPMSFTYFLSEMPSSVGDKMLHALVSREFAYGNGSGHPDDYGPGQYFVLLRNITSMLPHTISGTVAIITGLLQFNKTFQFKYPIVHRSLGRVYGLCALIISASSASFLIDTIPTREVFSGESFAMILSMLSLGVLVTMALAVYAVWNGDVGSHREFMMLNYSLMLSAPFLRLCWVVLGRLWGETKWTVNLYSAVFAGPFLVAAPIFYLRRRQSRPVNETLTSSRLRLIIAASSLLSLAFLGPKLSSFDQWSHRPKADFWFTVPQWGFHAISFTLLSQAAKRRGDMRAYTAWATYQNGLISGPTFAVPTYYLCRHVFLCPEGIMGLCTFFGGWLMGLFSSHIVYVTATSTFAKGHKHSLKGE</sequence>
<dbReference type="EMBL" id="JELW01000002">
    <property type="protein sequence ID" value="EXV05268.1"/>
    <property type="molecule type" value="Genomic_DNA"/>
</dbReference>
<dbReference type="OrthoDB" id="4430006at2759"/>
<evidence type="ECO:0000313" key="4">
    <source>
        <dbReference type="Proteomes" id="UP000030151"/>
    </source>
</evidence>
<reference evidence="3 4" key="1">
    <citation type="submission" date="2014-02" db="EMBL/GenBank/DDBJ databases">
        <title>The genome sequence of the entomopathogenic fungus Metarhizium robertsii ARSEF 2575.</title>
        <authorList>
            <person name="Giuliano Garisto Donzelli B."/>
            <person name="Roe B.A."/>
            <person name="Macmil S.L."/>
            <person name="Krasnoff S.B."/>
            <person name="Gibson D.M."/>
        </authorList>
    </citation>
    <scope>NUCLEOTIDE SEQUENCE [LARGE SCALE GENOMIC DNA]</scope>
    <source>
        <strain evidence="3 4">ARSEF 2575</strain>
    </source>
</reference>
<feature type="transmembrane region" description="Helical" evidence="2">
    <location>
        <begin position="42"/>
        <end position="64"/>
    </location>
</feature>
<feature type="transmembrane region" description="Helical" evidence="2">
    <location>
        <begin position="342"/>
        <end position="364"/>
    </location>
</feature>
<feature type="transmembrane region" description="Helical" evidence="2">
    <location>
        <begin position="243"/>
        <end position="261"/>
    </location>
</feature>
<protein>
    <submittedName>
        <fullName evidence="3">DUF2306 domain protein</fullName>
    </submittedName>
</protein>
<feature type="transmembrane region" description="Helical" evidence="2">
    <location>
        <begin position="107"/>
        <end position="126"/>
    </location>
</feature>
<feature type="transmembrane region" description="Helical" evidence="2">
    <location>
        <begin position="212"/>
        <end position="231"/>
    </location>
</feature>
<dbReference type="Pfam" id="PF10067">
    <property type="entry name" value="DUF2306"/>
    <property type="match status" value="1"/>
</dbReference>
<accession>A0A0A1V6R4</accession>
<gene>
    <name evidence="3" type="ORF">X797_002956</name>
</gene>
<dbReference type="HOGENOM" id="CLU_702035_0_0_1"/>
<keyword evidence="2" id="KW-0472">Membrane</keyword>